<evidence type="ECO:0000256" key="1">
    <source>
        <dbReference type="SAM" id="MobiDB-lite"/>
    </source>
</evidence>
<name>A0A7J8HHJ2_MOLMO</name>
<dbReference type="Proteomes" id="UP000550707">
    <property type="component" value="Unassembled WGS sequence"/>
</dbReference>
<proteinExistence type="predicted"/>
<accession>A0A7J8HHJ2</accession>
<comment type="caution">
    <text evidence="2">The sequence shown here is derived from an EMBL/GenBank/DDBJ whole genome shotgun (WGS) entry which is preliminary data.</text>
</comment>
<dbReference type="InParanoid" id="A0A7J8HHJ2"/>
<reference evidence="2 3" key="1">
    <citation type="journal article" date="2020" name="Nature">
        <title>Six reference-quality genomes reveal evolution of bat adaptations.</title>
        <authorList>
            <person name="Jebb D."/>
            <person name="Huang Z."/>
            <person name="Pippel M."/>
            <person name="Hughes G.M."/>
            <person name="Lavrichenko K."/>
            <person name="Devanna P."/>
            <person name="Winkler S."/>
            <person name="Jermiin L.S."/>
            <person name="Skirmuntt E.C."/>
            <person name="Katzourakis A."/>
            <person name="Burkitt-Gray L."/>
            <person name="Ray D.A."/>
            <person name="Sullivan K.A.M."/>
            <person name="Roscito J.G."/>
            <person name="Kirilenko B.M."/>
            <person name="Davalos L.M."/>
            <person name="Corthals A.P."/>
            <person name="Power M.L."/>
            <person name="Jones G."/>
            <person name="Ransome R.D."/>
            <person name="Dechmann D.K.N."/>
            <person name="Locatelli A.G."/>
            <person name="Puechmaille S.J."/>
            <person name="Fedrigo O."/>
            <person name="Jarvis E.D."/>
            <person name="Hiller M."/>
            <person name="Vernes S.C."/>
            <person name="Myers E.W."/>
            <person name="Teeling E.C."/>
        </authorList>
    </citation>
    <scope>NUCLEOTIDE SEQUENCE [LARGE SCALE GENOMIC DNA]</scope>
    <source>
        <strain evidence="2">MMolMol1</strain>
        <tissue evidence="2">Muscle</tissue>
    </source>
</reference>
<evidence type="ECO:0000313" key="2">
    <source>
        <dbReference type="EMBL" id="KAF6471540.1"/>
    </source>
</evidence>
<protein>
    <submittedName>
        <fullName evidence="2">Uncharacterized protein</fullName>
    </submittedName>
</protein>
<dbReference type="EMBL" id="JACASF010000006">
    <property type="protein sequence ID" value="KAF6471540.1"/>
    <property type="molecule type" value="Genomic_DNA"/>
</dbReference>
<keyword evidence="3" id="KW-1185">Reference proteome</keyword>
<dbReference type="AlphaFoldDB" id="A0A7J8HHJ2"/>
<evidence type="ECO:0000313" key="3">
    <source>
        <dbReference type="Proteomes" id="UP000550707"/>
    </source>
</evidence>
<sequence length="126" mass="13442">MCISRGQRSGTLSDLQSAHLSGAPGSRLLSEEWRESSPGPPLEGAWRAGSKNTRCLDSDGHRWLLLSSPHAPRPQTSSPKICKVGAAPFSREQKRTPPAAFRGPHEPRRNTGQGAGQGPCGLRAPV</sequence>
<organism evidence="2 3">
    <name type="scientific">Molossus molossus</name>
    <name type="common">Pallas' mastiff bat</name>
    <name type="synonym">Vespertilio molossus</name>
    <dbReference type="NCBI Taxonomy" id="27622"/>
    <lineage>
        <taxon>Eukaryota</taxon>
        <taxon>Metazoa</taxon>
        <taxon>Chordata</taxon>
        <taxon>Craniata</taxon>
        <taxon>Vertebrata</taxon>
        <taxon>Euteleostomi</taxon>
        <taxon>Mammalia</taxon>
        <taxon>Eutheria</taxon>
        <taxon>Laurasiatheria</taxon>
        <taxon>Chiroptera</taxon>
        <taxon>Yangochiroptera</taxon>
        <taxon>Molossidae</taxon>
        <taxon>Molossus</taxon>
    </lineage>
</organism>
<feature type="compositionally biased region" description="Polar residues" evidence="1">
    <location>
        <begin position="1"/>
        <end position="19"/>
    </location>
</feature>
<gene>
    <name evidence="2" type="ORF">HJG59_010931</name>
</gene>
<feature type="region of interest" description="Disordered" evidence="1">
    <location>
        <begin position="1"/>
        <end position="49"/>
    </location>
</feature>
<feature type="region of interest" description="Disordered" evidence="1">
    <location>
        <begin position="66"/>
        <end position="126"/>
    </location>
</feature>